<proteinExistence type="predicted"/>
<protein>
    <submittedName>
        <fullName evidence="1">Uncharacterized protein</fullName>
    </submittedName>
</protein>
<keyword evidence="2" id="KW-1185">Reference proteome</keyword>
<accession>A0A1Y1ZF05</accession>
<gene>
    <name evidence="1" type="ORF">BCR34DRAFT_589703</name>
</gene>
<reference evidence="1 2" key="1">
    <citation type="submission" date="2016-07" db="EMBL/GenBank/DDBJ databases">
        <title>Pervasive Adenine N6-methylation of Active Genes in Fungi.</title>
        <authorList>
            <consortium name="DOE Joint Genome Institute"/>
            <person name="Mondo S.J."/>
            <person name="Dannebaum R.O."/>
            <person name="Kuo R.C."/>
            <person name="Labutti K."/>
            <person name="Haridas S."/>
            <person name="Kuo A."/>
            <person name="Salamov A."/>
            <person name="Ahrendt S.R."/>
            <person name="Lipzen A."/>
            <person name="Sullivan W."/>
            <person name="Andreopoulos W.B."/>
            <person name="Clum A."/>
            <person name="Lindquist E."/>
            <person name="Daum C."/>
            <person name="Ramamoorthy G.K."/>
            <person name="Gryganskyi A."/>
            <person name="Culley D."/>
            <person name="Magnuson J.K."/>
            <person name="James T.Y."/>
            <person name="O'Malley M.A."/>
            <person name="Stajich J.E."/>
            <person name="Spatafora J.W."/>
            <person name="Visel A."/>
            <person name="Grigoriev I.V."/>
        </authorList>
    </citation>
    <scope>NUCLEOTIDE SEQUENCE [LARGE SCALE GENOMIC DNA]</scope>
    <source>
        <strain evidence="1 2">CBS 115471</strain>
    </source>
</reference>
<comment type="caution">
    <text evidence="1">The sequence shown here is derived from an EMBL/GenBank/DDBJ whole genome shotgun (WGS) entry which is preliminary data.</text>
</comment>
<evidence type="ECO:0000313" key="1">
    <source>
        <dbReference type="EMBL" id="ORY08838.1"/>
    </source>
</evidence>
<evidence type="ECO:0000313" key="2">
    <source>
        <dbReference type="Proteomes" id="UP000193144"/>
    </source>
</evidence>
<name>A0A1Y1ZF05_9PLEO</name>
<dbReference type="EMBL" id="MCFA01000094">
    <property type="protein sequence ID" value="ORY08838.1"/>
    <property type="molecule type" value="Genomic_DNA"/>
</dbReference>
<dbReference type="AlphaFoldDB" id="A0A1Y1ZF05"/>
<sequence>MRVVVGSMLVAANRLPYVLSLNGDEGHSLTGRHHPGSSSFAALNPSPAFDSIPRYRIVDSPLLSNQNSTIVICYVWKHFPAMRFSAIFTNALCIAGAILAQTPTECAAQLALCRLCWLLCKRREPSVRFTSAKLYNLIPTSVPSGRLSHHRFGDDVAT</sequence>
<dbReference type="Proteomes" id="UP000193144">
    <property type="component" value="Unassembled WGS sequence"/>
</dbReference>
<organism evidence="1 2">
    <name type="scientific">Clohesyomyces aquaticus</name>
    <dbReference type="NCBI Taxonomy" id="1231657"/>
    <lineage>
        <taxon>Eukaryota</taxon>
        <taxon>Fungi</taxon>
        <taxon>Dikarya</taxon>
        <taxon>Ascomycota</taxon>
        <taxon>Pezizomycotina</taxon>
        <taxon>Dothideomycetes</taxon>
        <taxon>Pleosporomycetidae</taxon>
        <taxon>Pleosporales</taxon>
        <taxon>Lindgomycetaceae</taxon>
        <taxon>Clohesyomyces</taxon>
    </lineage>
</organism>